<dbReference type="GeneID" id="9837734"/>
<keyword evidence="1" id="KW-0175">Coiled coil</keyword>
<dbReference type="Proteomes" id="UP000009170">
    <property type="component" value="Unassembled WGS sequence"/>
</dbReference>
<accession>A0A096PBY7</accession>
<name>A0A096PBY7_OSTTA</name>
<evidence type="ECO:0000313" key="4">
    <source>
        <dbReference type="Proteomes" id="UP000009170"/>
    </source>
</evidence>
<reference evidence="4" key="1">
    <citation type="journal article" date="2006" name="Proc. Natl. Acad. Sci. U.S.A.">
        <title>Genome analysis of the smallest free-living eukaryote Ostreococcus tauri unveils many unique features.</title>
        <authorList>
            <person name="Derelle E."/>
            <person name="Ferraz C."/>
            <person name="Rombauts S."/>
            <person name="Rouze P."/>
            <person name="Worden A.Z."/>
            <person name="Robbens S."/>
            <person name="Partensky F."/>
            <person name="Degroeve S."/>
            <person name="Echeynie S."/>
            <person name="Cooke R."/>
            <person name="Saeys Y."/>
            <person name="Wuyts J."/>
            <person name="Jabbari K."/>
            <person name="Bowler C."/>
            <person name="Panaud O."/>
            <person name="Piegu B."/>
            <person name="Ball S.G."/>
            <person name="Ral J.-P."/>
            <person name="Bouget F.-Y."/>
            <person name="Piganeau G."/>
            <person name="De Baets B."/>
            <person name="Picard A."/>
            <person name="Delseny M."/>
            <person name="Demaille J."/>
            <person name="Van de Peer Y."/>
            <person name="Moreau H."/>
        </authorList>
    </citation>
    <scope>NUCLEOTIDE SEQUENCE [LARGE SCALE GENOMIC DNA]</scope>
    <source>
        <strain evidence="4">OTTH 0595 / CCAP 157/2 / RCC745</strain>
    </source>
</reference>
<protein>
    <submittedName>
        <fullName evidence="3">Unnamed product</fullName>
    </submittedName>
</protein>
<sequence length="352" mass="38224">MHRSTATSRRSRVGEGNESTFGDRPKTALDADANEDWFENVALKTPGNDSRKNIARYDPDSAYGERPRGRLNDVSNAWANAGRAARADALGSPSKQRRTTSPEQVLERVDDAIDVAIEAVMQGTIGTANAVTQALSRGASSFLGGNWMEGLTDAGVAKRASEDRSRATPGRCETPGGKENLAPRAMSFVPTPSKREDETTALRQELANANAKLRESNKEKEELRRQNMALQRRHASKEAKGAVDPETTALVEQLRAQVQALMSEKASLSIENQRLVRENGELREFAGGFAGDSDDECDVCEEDLSAIGNLTPQAIEELEREIAQMEASMSTTLDYSAHDSSVSDTSTDEYAA</sequence>
<dbReference type="KEGG" id="ota:OT_ostta14g02550"/>
<evidence type="ECO:0000256" key="2">
    <source>
        <dbReference type="SAM" id="MobiDB-lite"/>
    </source>
</evidence>
<evidence type="ECO:0000313" key="3">
    <source>
        <dbReference type="EMBL" id="CEG02159.1"/>
    </source>
</evidence>
<dbReference type="RefSeq" id="XP_003083084.2">
    <property type="nucleotide sequence ID" value="XM_003083036.2"/>
</dbReference>
<gene>
    <name evidence="3" type="ORF">OT_ostta14g02550</name>
</gene>
<feature type="region of interest" description="Disordered" evidence="2">
    <location>
        <begin position="329"/>
        <end position="352"/>
    </location>
</feature>
<organism evidence="3 4">
    <name type="scientific">Ostreococcus tauri</name>
    <name type="common">Marine green alga</name>
    <dbReference type="NCBI Taxonomy" id="70448"/>
    <lineage>
        <taxon>Eukaryota</taxon>
        <taxon>Viridiplantae</taxon>
        <taxon>Chlorophyta</taxon>
        <taxon>Mamiellophyceae</taxon>
        <taxon>Mamiellales</taxon>
        <taxon>Bathycoccaceae</taxon>
        <taxon>Ostreococcus</taxon>
    </lineage>
</organism>
<dbReference type="OrthoDB" id="10622702at2759"/>
<evidence type="ECO:0000256" key="1">
    <source>
        <dbReference type="SAM" id="Coils"/>
    </source>
</evidence>
<reference evidence="3 4" key="2">
    <citation type="journal article" date="2014" name="BMC Genomics">
        <title>An improved genome of the model marine alga Ostreococcus tauri unfolds by assessing Illumina de novo assemblies.</title>
        <authorList>
            <person name="Blanc-Mathieu R."/>
            <person name="Verhelst B."/>
            <person name="Derelle E."/>
            <person name="Rombauts S."/>
            <person name="Bouget F.Y."/>
            <person name="Carre I."/>
            <person name="Chateau A."/>
            <person name="Eyre-Walker A."/>
            <person name="Grimsley N."/>
            <person name="Moreau H."/>
            <person name="Piegu B."/>
            <person name="Rivals E."/>
            <person name="Schackwitz W."/>
            <person name="Van de Peer Y."/>
            <person name="Piganeau G."/>
        </authorList>
    </citation>
    <scope>NUCLEOTIDE SEQUENCE [LARGE SCALE GENOMIC DNA]</scope>
    <source>
        <strain evidence="4">OTTH 0595 / CCAP 157/2 / RCC745</strain>
    </source>
</reference>
<feature type="compositionally biased region" description="Basic and acidic residues" evidence="2">
    <location>
        <begin position="49"/>
        <end position="70"/>
    </location>
</feature>
<comment type="caution">
    <text evidence="3">The sequence shown here is derived from an EMBL/GenBank/DDBJ whole genome shotgun (WGS) entry which is preliminary data.</text>
</comment>
<dbReference type="EMBL" id="CAID01000014">
    <property type="protein sequence ID" value="CEG02159.1"/>
    <property type="molecule type" value="Genomic_DNA"/>
</dbReference>
<feature type="coiled-coil region" evidence="1">
    <location>
        <begin position="199"/>
        <end position="278"/>
    </location>
</feature>
<dbReference type="InParanoid" id="A0A096PBY7"/>
<feature type="compositionally biased region" description="Polar residues" evidence="2">
    <location>
        <begin position="329"/>
        <end position="345"/>
    </location>
</feature>
<feature type="region of interest" description="Disordered" evidence="2">
    <location>
        <begin position="159"/>
        <end position="180"/>
    </location>
</feature>
<feature type="region of interest" description="Disordered" evidence="2">
    <location>
        <begin position="82"/>
        <end position="103"/>
    </location>
</feature>
<dbReference type="AlphaFoldDB" id="A0A096PBY7"/>
<keyword evidence="4" id="KW-1185">Reference proteome</keyword>
<proteinExistence type="predicted"/>
<feature type="region of interest" description="Disordered" evidence="2">
    <location>
        <begin position="1"/>
        <end position="70"/>
    </location>
</feature>